<sequence>MPTLSNNCQDLVILCKLSSPTNVAITQSSNLQDLQSKVNATKSHHRTLENKIGFFQNALILTMQDKTELSWDILAQLLIETKLKICMCPDKGYYLLLIKSSPFSVTLALDQAKTNMSGLYVFLNDEYGLHMSDSGSMGSGNTNITEPDVIIFRIRKSPPSDIIPNRDYFSRSTSQGMIDAISIERPAFQWEKFNVERRLDTNPRYLSESIICDQAEFIRRDICSAPTDNREYRIRHTRYDITCTAIAAANTAFPNTLNYYINDQYVCHG</sequence>
<organism evidence="1 2">
    <name type="scientific">Sclerotinia sclerotiorum negative-stranded RNA virus 1</name>
    <dbReference type="NCBI Taxonomy" id="1483724"/>
    <lineage>
        <taxon>Viruses</taxon>
        <taxon>Riboviria</taxon>
        <taxon>Orthornavirae</taxon>
        <taxon>Negarnaviricota</taxon>
        <taxon>Haploviricotina</taxon>
        <taxon>Monjiviricetes</taxon>
        <taxon>Mononegavirales</taxon>
        <taxon>Mymonaviridae</taxon>
        <taxon>Sclerotimonavirus</taxon>
        <taxon>Sclerotimonavirus sclerotiniae</taxon>
    </lineage>
</organism>
<name>X5EUU9_9MONO</name>
<reference evidence="1 2" key="1">
    <citation type="journal article" date="2014" name="Proc. Natl. Acad. Sci. U.S.A.">
        <title>Fungal negative-stranded RNA virus that is related to bornaviruses and nyaviruses.</title>
        <authorList>
            <person name="Liu L."/>
            <person name="Xie J."/>
            <person name="Cheng J."/>
            <person name="Fu Y."/>
            <person name="Li G."/>
            <person name="Yi X."/>
            <person name="Jiang D."/>
        </authorList>
    </citation>
    <scope>NUCLEOTIDE SEQUENCE [LARGE SCALE GENOMIC DNA]</scope>
    <source>
        <strain evidence="1 2">AH98</strain>
    </source>
</reference>
<dbReference type="GeneID" id="20996183"/>
<evidence type="ECO:0000313" key="1">
    <source>
        <dbReference type="EMBL" id="AHW76809.1"/>
    </source>
</evidence>
<dbReference type="Proteomes" id="UP000203518">
    <property type="component" value="Segment"/>
</dbReference>
<evidence type="ECO:0000313" key="2">
    <source>
        <dbReference type="Proteomes" id="UP000203518"/>
    </source>
</evidence>
<dbReference type="EMBL" id="KJ186782">
    <property type="protein sequence ID" value="AHW76809.1"/>
    <property type="molecule type" value="Viral_cRNA"/>
</dbReference>
<protein>
    <recommendedName>
        <fullName evidence="3">Gp3</fullName>
    </recommendedName>
</protein>
<dbReference type="RefSeq" id="YP_009094315.1">
    <property type="nucleotide sequence ID" value="NC_025383.1"/>
</dbReference>
<keyword evidence="2" id="KW-1185">Reference proteome</keyword>
<dbReference type="KEGG" id="vg:20996183"/>
<accession>X5EUU9</accession>
<dbReference type="OrthoDB" id="30218at10239"/>
<evidence type="ECO:0008006" key="3">
    <source>
        <dbReference type="Google" id="ProtNLM"/>
    </source>
</evidence>
<proteinExistence type="predicted"/>